<evidence type="ECO:0000256" key="1">
    <source>
        <dbReference type="SAM" id="Phobius"/>
    </source>
</evidence>
<sequence>MELHQLTRGYQSLSLFIFLFLFCPIKRIASYIELMDLLSMRMDCFKLNMEGKGKEATEPSLMFLCLDFHCWSILLAPELSTADSIEHPLWKAACSSLSRGSSRRLPLRSSATGRRRFL</sequence>
<accession>A0AAN7LIL6</accession>
<name>A0AAN7LIL6_9MYRT</name>
<dbReference type="AlphaFoldDB" id="A0AAN7LIL6"/>
<evidence type="ECO:0000313" key="3">
    <source>
        <dbReference type="Proteomes" id="UP001345219"/>
    </source>
</evidence>
<organism evidence="2 3">
    <name type="scientific">Trapa incisa</name>
    <dbReference type="NCBI Taxonomy" id="236973"/>
    <lineage>
        <taxon>Eukaryota</taxon>
        <taxon>Viridiplantae</taxon>
        <taxon>Streptophyta</taxon>
        <taxon>Embryophyta</taxon>
        <taxon>Tracheophyta</taxon>
        <taxon>Spermatophyta</taxon>
        <taxon>Magnoliopsida</taxon>
        <taxon>eudicotyledons</taxon>
        <taxon>Gunneridae</taxon>
        <taxon>Pentapetalae</taxon>
        <taxon>rosids</taxon>
        <taxon>malvids</taxon>
        <taxon>Myrtales</taxon>
        <taxon>Lythraceae</taxon>
        <taxon>Trapa</taxon>
    </lineage>
</organism>
<dbReference type="EMBL" id="JAXIOK010000001">
    <property type="protein sequence ID" value="KAK4780832.1"/>
    <property type="molecule type" value="Genomic_DNA"/>
</dbReference>
<evidence type="ECO:0000313" key="2">
    <source>
        <dbReference type="EMBL" id="KAK4780832.1"/>
    </source>
</evidence>
<keyword evidence="1" id="KW-0812">Transmembrane</keyword>
<keyword evidence="1" id="KW-0472">Membrane</keyword>
<feature type="transmembrane region" description="Helical" evidence="1">
    <location>
        <begin position="12"/>
        <end position="32"/>
    </location>
</feature>
<keyword evidence="1" id="KW-1133">Transmembrane helix</keyword>
<dbReference type="Proteomes" id="UP001345219">
    <property type="component" value="Chromosome 13"/>
</dbReference>
<keyword evidence="3" id="KW-1185">Reference proteome</keyword>
<gene>
    <name evidence="2" type="ORF">SAY87_016938</name>
</gene>
<reference evidence="2 3" key="1">
    <citation type="journal article" date="2023" name="Hortic Res">
        <title>Pangenome of water caltrop reveals structural variations and asymmetric subgenome divergence after allopolyploidization.</title>
        <authorList>
            <person name="Zhang X."/>
            <person name="Chen Y."/>
            <person name="Wang L."/>
            <person name="Yuan Y."/>
            <person name="Fang M."/>
            <person name="Shi L."/>
            <person name="Lu R."/>
            <person name="Comes H.P."/>
            <person name="Ma Y."/>
            <person name="Chen Y."/>
            <person name="Huang G."/>
            <person name="Zhou Y."/>
            <person name="Zheng Z."/>
            <person name="Qiu Y."/>
        </authorList>
    </citation>
    <scope>NUCLEOTIDE SEQUENCE [LARGE SCALE GENOMIC DNA]</scope>
    <source>
        <tissue evidence="2">Roots</tissue>
    </source>
</reference>
<protein>
    <submittedName>
        <fullName evidence="2">Uncharacterized protein</fullName>
    </submittedName>
</protein>
<proteinExistence type="predicted"/>
<comment type="caution">
    <text evidence="2">The sequence shown here is derived from an EMBL/GenBank/DDBJ whole genome shotgun (WGS) entry which is preliminary data.</text>
</comment>